<evidence type="ECO:0008006" key="4">
    <source>
        <dbReference type="Google" id="ProtNLM"/>
    </source>
</evidence>
<dbReference type="RefSeq" id="WP_160756079.1">
    <property type="nucleotide sequence ID" value="NZ_WTYL01000002.1"/>
</dbReference>
<accession>A0A845AYB1</accession>
<sequence>MSQSRRQSLRLIAGAAIMPLMAGAFPRIAAAAENPFDPPAIPMLLSRTVLRDLPDGAQISVHRSWEVRFERERDGFSVNGSQISVEVDAPPTLLALAQMEQSREEIGLFPMVLSTDGTVIGGEESPGSIWFDRAVSETAEQIEAARIPGTEAEKVLGALSALHRSATGLTGKVPRDLFRPRSLEWQLDRTMDLPGGLSGTIAVLFNARLDAAGGLMERCERQIVSTIGGSSRTSSEIWNLART</sequence>
<name>A0A845AYB1_9SPHN</name>
<feature type="signal peptide" evidence="1">
    <location>
        <begin position="1"/>
        <end position="31"/>
    </location>
</feature>
<reference evidence="2 3" key="1">
    <citation type="submission" date="2019-12" db="EMBL/GenBank/DDBJ databases">
        <title>Genomic-based taxomic classification of the family Erythrobacteraceae.</title>
        <authorList>
            <person name="Xu L."/>
        </authorList>
    </citation>
    <scope>NUCLEOTIDE SEQUENCE [LARGE SCALE GENOMIC DNA]</scope>
    <source>
        <strain evidence="2 3">KCTC 42453</strain>
    </source>
</reference>
<organism evidence="2 3">
    <name type="scientific">Allopontixanthobacter sediminis</name>
    <dbReference type="NCBI Taxonomy" id="1689985"/>
    <lineage>
        <taxon>Bacteria</taxon>
        <taxon>Pseudomonadati</taxon>
        <taxon>Pseudomonadota</taxon>
        <taxon>Alphaproteobacteria</taxon>
        <taxon>Sphingomonadales</taxon>
        <taxon>Erythrobacteraceae</taxon>
        <taxon>Allopontixanthobacter</taxon>
    </lineage>
</organism>
<dbReference type="AlphaFoldDB" id="A0A845AYB1"/>
<dbReference type="OrthoDB" id="7508780at2"/>
<protein>
    <recommendedName>
        <fullName evidence="4">Aminoglycoside phosphotransferase domain-containing protein</fullName>
    </recommendedName>
</protein>
<keyword evidence="1" id="KW-0732">Signal</keyword>
<dbReference type="InterPro" id="IPR006311">
    <property type="entry name" value="TAT_signal"/>
</dbReference>
<evidence type="ECO:0000256" key="1">
    <source>
        <dbReference type="SAM" id="SignalP"/>
    </source>
</evidence>
<keyword evidence="3" id="KW-1185">Reference proteome</keyword>
<comment type="caution">
    <text evidence="2">The sequence shown here is derived from an EMBL/GenBank/DDBJ whole genome shotgun (WGS) entry which is preliminary data.</text>
</comment>
<dbReference type="PROSITE" id="PS51318">
    <property type="entry name" value="TAT"/>
    <property type="match status" value="1"/>
</dbReference>
<feature type="chain" id="PRO_5032596295" description="Aminoglycoside phosphotransferase domain-containing protein" evidence="1">
    <location>
        <begin position="32"/>
        <end position="243"/>
    </location>
</feature>
<dbReference type="Proteomes" id="UP000431922">
    <property type="component" value="Unassembled WGS sequence"/>
</dbReference>
<evidence type="ECO:0000313" key="2">
    <source>
        <dbReference type="EMBL" id="MXP44493.1"/>
    </source>
</evidence>
<proteinExistence type="predicted"/>
<evidence type="ECO:0000313" key="3">
    <source>
        <dbReference type="Proteomes" id="UP000431922"/>
    </source>
</evidence>
<gene>
    <name evidence="2" type="ORF">GRI65_08490</name>
</gene>
<dbReference type="EMBL" id="WTYL01000002">
    <property type="protein sequence ID" value="MXP44493.1"/>
    <property type="molecule type" value="Genomic_DNA"/>
</dbReference>